<dbReference type="CDD" id="cd04301">
    <property type="entry name" value="NAT_SF"/>
    <property type="match status" value="1"/>
</dbReference>
<dbReference type="InterPro" id="IPR016181">
    <property type="entry name" value="Acyl_CoA_acyltransferase"/>
</dbReference>
<reference evidence="2 3" key="1">
    <citation type="submission" date="2017-05" db="EMBL/GenBank/DDBJ databases">
        <title>The complete genome sequence of Deinococcus ficus isolated from the rhizosphere of the Ficus religiosa L. in Taiwan.</title>
        <authorList>
            <person name="Wu K.-M."/>
            <person name="Liao T.-L."/>
            <person name="Liu Y.-M."/>
            <person name="Young C.-C."/>
            <person name="Tsai S.-F."/>
        </authorList>
    </citation>
    <scope>NUCLEOTIDE SEQUENCE [LARGE SCALE GENOMIC DNA]</scope>
    <source>
        <strain evidence="2 3">CC-FR2-10</strain>
    </source>
</reference>
<dbReference type="InterPro" id="IPR000182">
    <property type="entry name" value="GNAT_dom"/>
</dbReference>
<evidence type="ECO:0000313" key="3">
    <source>
        <dbReference type="Proteomes" id="UP000259030"/>
    </source>
</evidence>
<dbReference type="Proteomes" id="UP000259030">
    <property type="component" value="Chromosome"/>
</dbReference>
<protein>
    <recommendedName>
        <fullName evidence="1">N-acetyltransferase domain-containing protein</fullName>
    </recommendedName>
</protein>
<gene>
    <name evidence="2" type="ORF">DFI_08230</name>
</gene>
<dbReference type="STRING" id="317577.GCA_000419625_02270"/>
<dbReference type="Pfam" id="PF00583">
    <property type="entry name" value="Acetyltransf_1"/>
    <property type="match status" value="1"/>
</dbReference>
<keyword evidence="3" id="KW-1185">Reference proteome</keyword>
<accession>A0A221SWF5</accession>
<feature type="domain" description="N-acetyltransferase" evidence="1">
    <location>
        <begin position="134"/>
        <end position="285"/>
    </location>
</feature>
<dbReference type="SUPFAM" id="SSF55729">
    <property type="entry name" value="Acyl-CoA N-acyltransferases (Nat)"/>
    <property type="match status" value="1"/>
</dbReference>
<evidence type="ECO:0000313" key="2">
    <source>
        <dbReference type="EMBL" id="ASN80985.1"/>
    </source>
</evidence>
<evidence type="ECO:0000259" key="1">
    <source>
        <dbReference type="PROSITE" id="PS51186"/>
    </source>
</evidence>
<dbReference type="PROSITE" id="PS51186">
    <property type="entry name" value="GNAT"/>
    <property type="match status" value="1"/>
</dbReference>
<dbReference type="Gene3D" id="3.40.630.30">
    <property type="match status" value="1"/>
</dbReference>
<name>A0A221SWF5_9DEIO</name>
<proteinExistence type="predicted"/>
<sequence>MPRPGGPPYPDRMTASPHTRSLGYFTDVALRRHEGATVTRHRQHTSVQSPFNPSFWWGNYLLLDEAPTAGTLDAWETEFRRIFPEAAHTTFGVNLPAAELTDLEHLRARGYGAYQDTVLTAACTHTPRTLNRDAQLRPPSTDADWAAVLELRMAVNAADPHGHAPDGYRTFAQGKLGSYRRLQEGGHGTYLAAFDDQGRALSGLGIFDCGDGVARYQSVETHPEYRARGLAGTLVHTAAEWAREHHGIRQLVIVADPGYHAQVLYESVGFAPTETQTGLEKRPAE</sequence>
<dbReference type="EMBL" id="CP021081">
    <property type="protein sequence ID" value="ASN80985.1"/>
    <property type="molecule type" value="Genomic_DNA"/>
</dbReference>
<dbReference type="GO" id="GO:0016747">
    <property type="term" value="F:acyltransferase activity, transferring groups other than amino-acyl groups"/>
    <property type="evidence" value="ECO:0007669"/>
    <property type="project" value="InterPro"/>
</dbReference>
<organism evidence="2 3">
    <name type="scientific">Deinococcus ficus</name>
    <dbReference type="NCBI Taxonomy" id="317577"/>
    <lineage>
        <taxon>Bacteria</taxon>
        <taxon>Thermotogati</taxon>
        <taxon>Deinococcota</taxon>
        <taxon>Deinococci</taxon>
        <taxon>Deinococcales</taxon>
        <taxon>Deinococcaceae</taxon>
        <taxon>Deinococcus</taxon>
    </lineage>
</organism>
<dbReference type="KEGG" id="dfc:DFI_08230"/>
<dbReference type="AlphaFoldDB" id="A0A221SWF5"/>